<organism evidence="2 3">
    <name type="scientific">Flexibacter flexilis DSM 6793</name>
    <dbReference type="NCBI Taxonomy" id="927664"/>
    <lineage>
        <taxon>Bacteria</taxon>
        <taxon>Pseudomonadati</taxon>
        <taxon>Bacteroidota</taxon>
        <taxon>Cytophagia</taxon>
        <taxon>Cytophagales</taxon>
        <taxon>Flexibacteraceae</taxon>
        <taxon>Flexibacter</taxon>
    </lineage>
</organism>
<keyword evidence="3" id="KW-1185">Reference proteome</keyword>
<dbReference type="Pfam" id="PF11335">
    <property type="entry name" value="DUF3137"/>
    <property type="match status" value="1"/>
</dbReference>
<proteinExistence type="predicted"/>
<keyword evidence="1" id="KW-0812">Transmembrane</keyword>
<dbReference type="OrthoDB" id="975030at2"/>
<dbReference type="Proteomes" id="UP000199514">
    <property type="component" value="Unassembled WGS sequence"/>
</dbReference>
<dbReference type="InterPro" id="IPR021484">
    <property type="entry name" value="DUF3137"/>
</dbReference>
<protein>
    <recommendedName>
        <fullName evidence="4">DUF3137 domain-containing protein</fullName>
    </recommendedName>
</protein>
<evidence type="ECO:0000313" key="2">
    <source>
        <dbReference type="EMBL" id="SFB73229.1"/>
    </source>
</evidence>
<dbReference type="RefSeq" id="WP_091505807.1">
    <property type="nucleotide sequence ID" value="NZ_FOLE01000001.1"/>
</dbReference>
<feature type="transmembrane region" description="Helical" evidence="1">
    <location>
        <begin position="58"/>
        <end position="78"/>
    </location>
</feature>
<dbReference type="EMBL" id="FOLE01000001">
    <property type="protein sequence ID" value="SFB73229.1"/>
    <property type="molecule type" value="Genomic_DNA"/>
</dbReference>
<evidence type="ECO:0000256" key="1">
    <source>
        <dbReference type="SAM" id="Phobius"/>
    </source>
</evidence>
<dbReference type="STRING" id="927664.SAMN05421780_101158"/>
<reference evidence="2 3" key="1">
    <citation type="submission" date="2016-10" db="EMBL/GenBank/DDBJ databases">
        <authorList>
            <person name="de Groot N.N."/>
        </authorList>
    </citation>
    <scope>NUCLEOTIDE SEQUENCE [LARGE SCALE GENOMIC DNA]</scope>
    <source>
        <strain evidence="2 3">DSM 6793</strain>
    </source>
</reference>
<gene>
    <name evidence="2" type="ORF">SAMN05421780_101158</name>
</gene>
<dbReference type="AlphaFoldDB" id="A0A1I1DE23"/>
<evidence type="ECO:0000313" key="3">
    <source>
        <dbReference type="Proteomes" id="UP000199514"/>
    </source>
</evidence>
<evidence type="ECO:0008006" key="4">
    <source>
        <dbReference type="Google" id="ProtNLM"/>
    </source>
</evidence>
<keyword evidence="1" id="KW-0472">Membrane</keyword>
<sequence>MNKLHNLKSFYDKELVPELHNIEKSRKSILVKMGLLVAALGVFFPSAAYFIVTHAEPIYILYFIPVFALAAVGFYMMFESLIKNTSYYEEFKLHVINKLIHFINPTLHYDKKHFISQREYFNSGFFQKTPIFMDGDDHVSGTVDNVKIEFSELKAKFKSKDDRAKFGAKYQFRGIFFVAESPKPFPADVVIEPNKAKGDVVGQVLKLNNEQFNSYFQVRVLSDKQLVEAQQMFNEEFVSKIVAFKNQLHNDVYISFVYNKMYVAIAHDKDLFEPNVMTTSLNFDSIRVHFNDLYFPISVIEHFAAHKEFEVINQ</sequence>
<name>A0A1I1DE23_9BACT</name>
<accession>A0A1I1DE23</accession>
<feature type="transmembrane region" description="Helical" evidence="1">
    <location>
        <begin position="29"/>
        <end position="52"/>
    </location>
</feature>
<keyword evidence="1" id="KW-1133">Transmembrane helix</keyword>